<evidence type="ECO:0000313" key="2">
    <source>
        <dbReference type="Proteomes" id="UP000789595"/>
    </source>
</evidence>
<accession>A0A8J2SK38</accession>
<feature type="non-terminal residue" evidence="1">
    <location>
        <position position="102"/>
    </location>
</feature>
<dbReference type="AlphaFoldDB" id="A0A8J2SK38"/>
<organism evidence="1 2">
    <name type="scientific">Pelagomonas calceolata</name>
    <dbReference type="NCBI Taxonomy" id="35677"/>
    <lineage>
        <taxon>Eukaryota</taxon>
        <taxon>Sar</taxon>
        <taxon>Stramenopiles</taxon>
        <taxon>Ochrophyta</taxon>
        <taxon>Pelagophyceae</taxon>
        <taxon>Pelagomonadales</taxon>
        <taxon>Pelagomonadaceae</taxon>
        <taxon>Pelagomonas</taxon>
    </lineage>
</organism>
<gene>
    <name evidence="1" type="ORF">PECAL_4P05600</name>
</gene>
<proteinExistence type="predicted"/>
<name>A0A8J2SK38_9STRA</name>
<dbReference type="EMBL" id="CAKKNE010000004">
    <property type="protein sequence ID" value="CAH0373370.1"/>
    <property type="molecule type" value="Genomic_DNA"/>
</dbReference>
<protein>
    <submittedName>
        <fullName evidence="1">Uncharacterized protein</fullName>
    </submittedName>
</protein>
<dbReference type="Proteomes" id="UP000789595">
    <property type="component" value="Unassembled WGS sequence"/>
</dbReference>
<sequence length="102" mass="10969">FGCALWRAAHRTKPSLPRHATHATKPIIPQRAMGQRWLALACITSTAALECHVGRAHDSDLKAHSSDFVDGVALQTCPSGADVCCVTFEAARCCTLEGNFYA</sequence>
<evidence type="ECO:0000313" key="1">
    <source>
        <dbReference type="EMBL" id="CAH0373370.1"/>
    </source>
</evidence>
<comment type="caution">
    <text evidence="1">The sequence shown here is derived from an EMBL/GenBank/DDBJ whole genome shotgun (WGS) entry which is preliminary data.</text>
</comment>
<feature type="non-terminal residue" evidence="1">
    <location>
        <position position="1"/>
    </location>
</feature>
<keyword evidence="2" id="KW-1185">Reference proteome</keyword>
<reference evidence="1" key="1">
    <citation type="submission" date="2021-11" db="EMBL/GenBank/DDBJ databases">
        <authorList>
            <consortium name="Genoscope - CEA"/>
            <person name="William W."/>
        </authorList>
    </citation>
    <scope>NUCLEOTIDE SEQUENCE</scope>
</reference>